<gene>
    <name evidence="1" type="ORF">AB5J51_01120</name>
</gene>
<dbReference type="RefSeq" id="WP_369776435.1">
    <property type="nucleotide sequence ID" value="NZ_CP165727.1"/>
</dbReference>
<reference evidence="1" key="1">
    <citation type="submission" date="2024-08" db="EMBL/GenBank/DDBJ databases">
        <authorList>
            <person name="Yu S.T."/>
        </authorList>
    </citation>
    <scope>NUCLEOTIDE SEQUENCE</scope>
    <source>
        <strain evidence="1">R33</strain>
    </source>
</reference>
<accession>A0AB39XWR3</accession>
<organism evidence="1">
    <name type="scientific">Streptomyces sp. R33</name>
    <dbReference type="NCBI Taxonomy" id="3238629"/>
    <lineage>
        <taxon>Bacteria</taxon>
        <taxon>Bacillati</taxon>
        <taxon>Actinomycetota</taxon>
        <taxon>Actinomycetes</taxon>
        <taxon>Kitasatosporales</taxon>
        <taxon>Streptomycetaceae</taxon>
        <taxon>Streptomyces</taxon>
    </lineage>
</organism>
<proteinExistence type="predicted"/>
<sequence>MALVNYRVKWVRRQDGKRMVSGVSYDLPSAEDRKAELGAEGASEIEIVKVKPGQ</sequence>
<name>A0AB39XWR3_9ACTN</name>
<dbReference type="EMBL" id="CP165727">
    <property type="protein sequence ID" value="XDV61661.1"/>
    <property type="molecule type" value="Genomic_DNA"/>
</dbReference>
<evidence type="ECO:0008006" key="2">
    <source>
        <dbReference type="Google" id="ProtNLM"/>
    </source>
</evidence>
<evidence type="ECO:0000313" key="1">
    <source>
        <dbReference type="EMBL" id="XDV61661.1"/>
    </source>
</evidence>
<protein>
    <recommendedName>
        <fullName evidence="2">SPOR domain-containing protein</fullName>
    </recommendedName>
</protein>
<dbReference type="AlphaFoldDB" id="A0AB39XWR3"/>